<dbReference type="NCBIfam" id="TIGR02937">
    <property type="entry name" value="sigma70-ECF"/>
    <property type="match status" value="1"/>
</dbReference>
<keyword evidence="3" id="KW-0731">Sigma factor</keyword>
<evidence type="ECO:0000256" key="2">
    <source>
        <dbReference type="ARBA" id="ARBA00023015"/>
    </source>
</evidence>
<dbReference type="GO" id="GO:0006352">
    <property type="term" value="P:DNA-templated transcription initiation"/>
    <property type="evidence" value="ECO:0007669"/>
    <property type="project" value="InterPro"/>
</dbReference>
<dbReference type="GO" id="GO:0003677">
    <property type="term" value="F:DNA binding"/>
    <property type="evidence" value="ECO:0007669"/>
    <property type="project" value="UniProtKB-KW"/>
</dbReference>
<feature type="compositionally biased region" description="Polar residues" evidence="6">
    <location>
        <begin position="210"/>
        <end position="221"/>
    </location>
</feature>
<name>M2Q822_9PSEU</name>
<dbReference type="InterPro" id="IPR039425">
    <property type="entry name" value="RNA_pol_sigma-70-like"/>
</dbReference>
<evidence type="ECO:0000313" key="9">
    <source>
        <dbReference type="Proteomes" id="UP000014137"/>
    </source>
</evidence>
<dbReference type="InterPro" id="IPR013324">
    <property type="entry name" value="RNA_pol_sigma_r3/r4-like"/>
</dbReference>
<evidence type="ECO:0000256" key="3">
    <source>
        <dbReference type="ARBA" id="ARBA00023082"/>
    </source>
</evidence>
<dbReference type="PROSITE" id="PS00622">
    <property type="entry name" value="HTH_LUXR_1"/>
    <property type="match status" value="1"/>
</dbReference>
<dbReference type="InterPro" id="IPR014284">
    <property type="entry name" value="RNA_pol_sigma-70_dom"/>
</dbReference>
<feature type="domain" description="HTH luxR-type" evidence="7">
    <location>
        <begin position="174"/>
        <end position="201"/>
    </location>
</feature>
<dbReference type="EMBL" id="ANMG01000100">
    <property type="protein sequence ID" value="EMD22252.1"/>
    <property type="molecule type" value="Genomic_DNA"/>
</dbReference>
<organism evidence="8 9">
    <name type="scientific">Amycolatopsis azurea DSM 43854</name>
    <dbReference type="NCBI Taxonomy" id="1238180"/>
    <lineage>
        <taxon>Bacteria</taxon>
        <taxon>Bacillati</taxon>
        <taxon>Actinomycetota</taxon>
        <taxon>Actinomycetes</taxon>
        <taxon>Pseudonocardiales</taxon>
        <taxon>Pseudonocardiaceae</taxon>
        <taxon>Amycolatopsis</taxon>
    </lineage>
</organism>
<dbReference type="InterPro" id="IPR000792">
    <property type="entry name" value="Tscrpt_reg_LuxR_C"/>
</dbReference>
<dbReference type="SUPFAM" id="SSF88946">
    <property type="entry name" value="Sigma2 domain of RNA polymerase sigma factors"/>
    <property type="match status" value="1"/>
</dbReference>
<dbReference type="Pfam" id="PF04542">
    <property type="entry name" value="Sigma70_r2"/>
    <property type="match status" value="1"/>
</dbReference>
<protein>
    <recommendedName>
        <fullName evidence="7">HTH luxR-type domain-containing protein</fullName>
    </recommendedName>
</protein>
<dbReference type="CDD" id="cd06171">
    <property type="entry name" value="Sigma70_r4"/>
    <property type="match status" value="1"/>
</dbReference>
<dbReference type="Pfam" id="PF08281">
    <property type="entry name" value="Sigma70_r4_2"/>
    <property type="match status" value="1"/>
</dbReference>
<dbReference type="GO" id="GO:0016987">
    <property type="term" value="F:sigma factor activity"/>
    <property type="evidence" value="ECO:0007669"/>
    <property type="project" value="UniProtKB-KW"/>
</dbReference>
<keyword evidence="5" id="KW-0804">Transcription</keyword>
<evidence type="ECO:0000313" key="8">
    <source>
        <dbReference type="EMBL" id="EMD22252.1"/>
    </source>
</evidence>
<dbReference type="Gene3D" id="1.10.10.10">
    <property type="entry name" value="Winged helix-like DNA-binding domain superfamily/Winged helix DNA-binding domain"/>
    <property type="match status" value="1"/>
</dbReference>
<gene>
    <name evidence="8" type="ORF">C791_0307</name>
</gene>
<dbReference type="PANTHER" id="PTHR43133">
    <property type="entry name" value="RNA POLYMERASE ECF-TYPE SIGMA FACTO"/>
    <property type="match status" value="1"/>
</dbReference>
<reference evidence="8 9" key="1">
    <citation type="submission" date="2012-10" db="EMBL/GenBank/DDBJ databases">
        <title>Genome assembly of Amycolatopsis azurea DSM 43854.</title>
        <authorList>
            <person name="Khatri I."/>
            <person name="Kaur I."/>
            <person name="Subramanian S."/>
            <person name="Mayilraj S."/>
        </authorList>
    </citation>
    <scope>NUCLEOTIDE SEQUENCE [LARGE SCALE GENOMIC DNA]</scope>
    <source>
        <strain evidence="8 9">DSM 43854</strain>
    </source>
</reference>
<comment type="caution">
    <text evidence="8">The sequence shown here is derived from an EMBL/GenBank/DDBJ whole genome shotgun (WGS) entry which is preliminary data.</text>
</comment>
<dbReference type="AlphaFoldDB" id="M2Q822"/>
<accession>M2Q822</accession>
<dbReference type="Proteomes" id="UP000014137">
    <property type="component" value="Unassembled WGS sequence"/>
</dbReference>
<dbReference type="Gene3D" id="1.10.1740.10">
    <property type="match status" value="1"/>
</dbReference>
<dbReference type="PANTHER" id="PTHR43133:SF8">
    <property type="entry name" value="RNA POLYMERASE SIGMA FACTOR HI_1459-RELATED"/>
    <property type="match status" value="1"/>
</dbReference>
<dbReference type="InterPro" id="IPR013249">
    <property type="entry name" value="RNA_pol_sigma70_r4_t2"/>
</dbReference>
<feature type="region of interest" description="Disordered" evidence="6">
    <location>
        <begin position="202"/>
        <end position="221"/>
    </location>
</feature>
<dbReference type="InterPro" id="IPR013325">
    <property type="entry name" value="RNA_pol_sigma_r2"/>
</dbReference>
<proteinExistence type="inferred from homology"/>
<dbReference type="SUPFAM" id="SSF88659">
    <property type="entry name" value="Sigma3 and sigma4 domains of RNA polymerase sigma factors"/>
    <property type="match status" value="1"/>
</dbReference>
<keyword evidence="2" id="KW-0805">Transcription regulation</keyword>
<dbReference type="InterPro" id="IPR007627">
    <property type="entry name" value="RNA_pol_sigma70_r2"/>
</dbReference>
<evidence type="ECO:0000256" key="6">
    <source>
        <dbReference type="SAM" id="MobiDB-lite"/>
    </source>
</evidence>
<dbReference type="PATRIC" id="fig|1238180.3.peg.8038"/>
<comment type="similarity">
    <text evidence="1">Belongs to the sigma-70 factor family. ECF subfamily.</text>
</comment>
<evidence type="ECO:0000256" key="5">
    <source>
        <dbReference type="ARBA" id="ARBA00023163"/>
    </source>
</evidence>
<dbReference type="InterPro" id="IPR036388">
    <property type="entry name" value="WH-like_DNA-bd_sf"/>
</dbReference>
<evidence type="ECO:0000256" key="4">
    <source>
        <dbReference type="ARBA" id="ARBA00023125"/>
    </source>
</evidence>
<evidence type="ECO:0000259" key="7">
    <source>
        <dbReference type="PROSITE" id="PS00622"/>
    </source>
</evidence>
<keyword evidence="4" id="KW-0238">DNA-binding</keyword>
<sequence length="221" mass="24371">MNPFDAGCGQQVTLTNGEGRFMSSSRADPGDLEDAEVIARSVTSPDRFSAIFDRHAAHIHRYLVRRIGPAAAEDALGETFLVAFRKREGYDTERRDARPWLYGIATNLVAQRRRDEVRELKLREALGPPLDEEGHAERVADQVTAEAMGKLLDSALAELADGDRDTLTLFAGEGLSYEEIAAALDIPLGTVRSRLNRARRKVREALGRPDTTTSKEISTHG</sequence>
<evidence type="ECO:0000256" key="1">
    <source>
        <dbReference type="ARBA" id="ARBA00010641"/>
    </source>
</evidence>